<reference evidence="3 4" key="1">
    <citation type="submission" date="2024-09" db="EMBL/GenBank/DDBJ databases">
        <title>Genome sequencing and assembly of Phytophthora oleae, isolate VK10A, causative agent of rot of olive drupes.</title>
        <authorList>
            <person name="Conti Taguali S."/>
            <person name="Riolo M."/>
            <person name="La Spada F."/>
            <person name="Cacciola S.O."/>
            <person name="Dionisio G."/>
        </authorList>
    </citation>
    <scope>NUCLEOTIDE SEQUENCE [LARGE SCALE GENOMIC DNA]</scope>
    <source>
        <strain evidence="3 4">VK10A</strain>
    </source>
</reference>
<feature type="compositionally biased region" description="Low complexity" evidence="1">
    <location>
        <begin position="589"/>
        <end position="603"/>
    </location>
</feature>
<dbReference type="Pfam" id="PF12738">
    <property type="entry name" value="PTCB-BRCT"/>
    <property type="match status" value="1"/>
</dbReference>
<gene>
    <name evidence="3" type="ORF">V7S43_001020</name>
</gene>
<feature type="compositionally biased region" description="Basic residues" evidence="1">
    <location>
        <begin position="726"/>
        <end position="741"/>
    </location>
</feature>
<dbReference type="PANTHER" id="PTHR47667:SF1">
    <property type="entry name" value="REGULATOR OF TY1 TRANSPOSITION PROTEIN 107"/>
    <property type="match status" value="1"/>
</dbReference>
<comment type="caution">
    <text evidence="3">The sequence shown here is derived from an EMBL/GenBank/DDBJ whole genome shotgun (WGS) entry which is preliminary data.</text>
</comment>
<feature type="domain" description="BRCT" evidence="2">
    <location>
        <begin position="2"/>
        <end position="97"/>
    </location>
</feature>
<dbReference type="Gene3D" id="3.40.50.10190">
    <property type="entry name" value="BRCT domain"/>
    <property type="match status" value="5"/>
</dbReference>
<dbReference type="Pfam" id="PF16770">
    <property type="entry name" value="RTT107_BRCT_5"/>
    <property type="match status" value="1"/>
</dbReference>
<feature type="compositionally biased region" description="Polar residues" evidence="1">
    <location>
        <begin position="669"/>
        <end position="692"/>
    </location>
</feature>
<dbReference type="PANTHER" id="PTHR47667">
    <property type="entry name" value="REGULATOR OF TY1 TRANSPOSITION PROTEIN 107"/>
    <property type="match status" value="1"/>
</dbReference>
<protein>
    <recommendedName>
        <fullName evidence="2">BRCT domain-containing protein</fullName>
    </recommendedName>
</protein>
<organism evidence="3 4">
    <name type="scientific">Phytophthora oleae</name>
    <dbReference type="NCBI Taxonomy" id="2107226"/>
    <lineage>
        <taxon>Eukaryota</taxon>
        <taxon>Sar</taxon>
        <taxon>Stramenopiles</taxon>
        <taxon>Oomycota</taxon>
        <taxon>Peronosporomycetes</taxon>
        <taxon>Peronosporales</taxon>
        <taxon>Peronosporaceae</taxon>
        <taxon>Phytophthora</taxon>
    </lineage>
</organism>
<dbReference type="FunFam" id="3.40.50.10190:FF:000018">
    <property type="entry name" value="DNA topoisomerase 2-binding protein 1"/>
    <property type="match status" value="1"/>
</dbReference>
<name>A0ABD3G2H3_9STRA</name>
<evidence type="ECO:0000313" key="4">
    <source>
        <dbReference type="Proteomes" id="UP001632037"/>
    </source>
</evidence>
<accession>A0ABD3G2H3</accession>
<proteinExistence type="predicted"/>
<dbReference type="SMART" id="SM00292">
    <property type="entry name" value="BRCT"/>
    <property type="match status" value="4"/>
</dbReference>
<dbReference type="AlphaFoldDB" id="A0ABD3G2H3"/>
<evidence type="ECO:0000256" key="1">
    <source>
        <dbReference type="SAM" id="MobiDB-lite"/>
    </source>
</evidence>
<feature type="region of interest" description="Disordered" evidence="1">
    <location>
        <begin position="513"/>
        <end position="541"/>
    </location>
</feature>
<sequence length="968" mass="106770">MRLRALYASLRCVVHPADMEAAELLALELCLRDGGATILQELNAASSSVVTHIVCHPKAYQSFVEQRNERFVALVRPEWVFRTFLLQRLLPVDRFSPNPALIFSTLAISAGSMGKDPRKVINGLITHFGGQIVDQKEVYPGATHIMYQEDSEKDAALAAELEAQDFQKLLQLGFSKTDLTREVDGWRAHMETKSADVAYTLPSCVVAYMGQRAGLDKQFHVKYTWIEECLARHTRVPEGPFAYKPSGAAETKPNKKTPNWKTQREVHLEDLNLSKCAQVYQLGRTELSTELSVVRKLSNEKLQVMKKALHGSIVLLAQHIAPLLREKLSDMLKAVDAKVANVPFGDSYQDIVGKVVANASFIVCRYCGGFEYNEATRQGKKVVSIYWVLAGLLQVSKPTPFNEAIQRPVQSFGSIPGMQSFVITLSGYSSRSNPTREELQIAIHATGACLLPVLSRTHSTHLLCYEASGEKYKKALSWRFQNVLSHEWIFECLSKWEYVPELAFRYNSIKELSGDTDSTASDHSTKKKDSGDINPDEEIVSKTKLAITPNVRSAKEAAKGGEGRFDVDGILTEIDNVPTPTEKKTPVNKATPTAASKSSATTPGRAKDDACTLFDTPTNPTGPSTNNRKTRKNAIDEASADVEEVEEEPATKTANTDTEVVKEPPLVISISSDSNADESTSVHAANASTTNQEPEDTKVPARKSRAKKRKSADLDESDASKPSKTTAKKQKKEPASKKKTRAASPPKLKRVFLLTGDRDQALVHTSIISSLGGTVSEFGRVFDGNCTHIICSELKRTEKFIAGCAAGKWILKPAYLDACSAAGKFVDETAHEWGNLKADSQGIDARIWPEICAYWRKKRAAGHPGAFDGWRFFIHAKCVPPQDMCERIVLAGGGSVIPLTKSADFDGLSKESTSEAPVVGLFPPEVPTRDLWLKKLKTHNIERIKATFLIDFITKKQSPPVKRVDYHL</sequence>
<evidence type="ECO:0000259" key="2">
    <source>
        <dbReference type="PROSITE" id="PS50172"/>
    </source>
</evidence>
<dbReference type="SUPFAM" id="SSF52113">
    <property type="entry name" value="BRCT domain"/>
    <property type="match status" value="4"/>
</dbReference>
<dbReference type="InterPro" id="IPR001357">
    <property type="entry name" value="BRCT_dom"/>
</dbReference>
<dbReference type="CDD" id="cd17738">
    <property type="entry name" value="BRCT_TopBP1_rpt7"/>
    <property type="match status" value="1"/>
</dbReference>
<dbReference type="EMBL" id="JBIMZQ010000002">
    <property type="protein sequence ID" value="KAL3673303.1"/>
    <property type="molecule type" value="Genomic_DNA"/>
</dbReference>
<feature type="domain" description="BRCT" evidence="2">
    <location>
        <begin position="418"/>
        <end position="506"/>
    </location>
</feature>
<feature type="compositionally biased region" description="Acidic residues" evidence="1">
    <location>
        <begin position="638"/>
        <end position="648"/>
    </location>
</feature>
<dbReference type="PROSITE" id="PS50172">
    <property type="entry name" value="BRCT"/>
    <property type="match status" value="2"/>
</dbReference>
<keyword evidence="4" id="KW-1185">Reference proteome</keyword>
<feature type="compositionally biased region" description="Low complexity" evidence="1">
    <location>
        <begin position="616"/>
        <end position="627"/>
    </location>
</feature>
<dbReference type="InterPro" id="IPR053036">
    <property type="entry name" value="CellCycle_DNARepair_Reg"/>
</dbReference>
<dbReference type="Proteomes" id="UP001632037">
    <property type="component" value="Unassembled WGS sequence"/>
</dbReference>
<evidence type="ECO:0000313" key="3">
    <source>
        <dbReference type="EMBL" id="KAL3673303.1"/>
    </source>
</evidence>
<feature type="compositionally biased region" description="Basic residues" evidence="1">
    <location>
        <begin position="700"/>
        <end position="710"/>
    </location>
</feature>
<feature type="region of interest" description="Disordered" evidence="1">
    <location>
        <begin position="576"/>
        <end position="744"/>
    </location>
</feature>
<dbReference type="InterPro" id="IPR036420">
    <property type="entry name" value="BRCT_dom_sf"/>
</dbReference>